<feature type="non-terminal residue" evidence="2">
    <location>
        <position position="1"/>
    </location>
</feature>
<protein>
    <submittedName>
        <fullName evidence="2">Uncharacterized protein</fullName>
    </submittedName>
</protein>
<dbReference type="Proteomes" id="UP001381693">
    <property type="component" value="Unassembled WGS sequence"/>
</dbReference>
<gene>
    <name evidence="2" type="ORF">SK128_023295</name>
</gene>
<keyword evidence="3" id="KW-1185">Reference proteome</keyword>
<name>A0AAN8X8B9_HALRR</name>
<evidence type="ECO:0000313" key="2">
    <source>
        <dbReference type="EMBL" id="KAK7079587.1"/>
    </source>
</evidence>
<feature type="region of interest" description="Disordered" evidence="1">
    <location>
        <begin position="1"/>
        <end position="23"/>
    </location>
</feature>
<sequence length="70" mass="7729">NSLGSKTRKSNFGGQQQKRAEKLIGQHWGHKCATQHYGAKENVGNHLITKVINQTNQIISNECGQQSSIP</sequence>
<organism evidence="2 3">
    <name type="scientific">Halocaridina rubra</name>
    <name type="common">Hawaiian red shrimp</name>
    <dbReference type="NCBI Taxonomy" id="373956"/>
    <lineage>
        <taxon>Eukaryota</taxon>
        <taxon>Metazoa</taxon>
        <taxon>Ecdysozoa</taxon>
        <taxon>Arthropoda</taxon>
        <taxon>Crustacea</taxon>
        <taxon>Multicrustacea</taxon>
        <taxon>Malacostraca</taxon>
        <taxon>Eumalacostraca</taxon>
        <taxon>Eucarida</taxon>
        <taxon>Decapoda</taxon>
        <taxon>Pleocyemata</taxon>
        <taxon>Caridea</taxon>
        <taxon>Atyoidea</taxon>
        <taxon>Atyidae</taxon>
        <taxon>Halocaridina</taxon>
    </lineage>
</organism>
<reference evidence="2 3" key="1">
    <citation type="submission" date="2023-11" db="EMBL/GenBank/DDBJ databases">
        <title>Halocaridina rubra genome assembly.</title>
        <authorList>
            <person name="Smith C."/>
        </authorList>
    </citation>
    <scope>NUCLEOTIDE SEQUENCE [LARGE SCALE GENOMIC DNA]</scope>
    <source>
        <strain evidence="2">EP-1</strain>
        <tissue evidence="2">Whole</tissue>
    </source>
</reference>
<evidence type="ECO:0000313" key="3">
    <source>
        <dbReference type="Proteomes" id="UP001381693"/>
    </source>
</evidence>
<proteinExistence type="predicted"/>
<feature type="compositionally biased region" description="Polar residues" evidence="1">
    <location>
        <begin position="1"/>
        <end position="17"/>
    </location>
</feature>
<comment type="caution">
    <text evidence="2">The sequence shown here is derived from an EMBL/GenBank/DDBJ whole genome shotgun (WGS) entry which is preliminary data.</text>
</comment>
<dbReference type="AlphaFoldDB" id="A0AAN8X8B9"/>
<evidence type="ECO:0000256" key="1">
    <source>
        <dbReference type="SAM" id="MobiDB-lite"/>
    </source>
</evidence>
<dbReference type="EMBL" id="JAXCGZ010006694">
    <property type="protein sequence ID" value="KAK7079587.1"/>
    <property type="molecule type" value="Genomic_DNA"/>
</dbReference>
<accession>A0AAN8X8B9</accession>